<keyword evidence="1" id="KW-0812">Transmembrane</keyword>
<keyword evidence="1" id="KW-0472">Membrane</keyword>
<dbReference type="EMBL" id="QGMZ01000019">
    <property type="protein sequence ID" value="PWR73350.1"/>
    <property type="molecule type" value="Genomic_DNA"/>
</dbReference>
<organism evidence="2 3">
    <name type="scientific">Methanospirillum stamsii</name>
    <dbReference type="NCBI Taxonomy" id="1277351"/>
    <lineage>
        <taxon>Archaea</taxon>
        <taxon>Methanobacteriati</taxon>
        <taxon>Methanobacteriota</taxon>
        <taxon>Stenosarchaea group</taxon>
        <taxon>Methanomicrobia</taxon>
        <taxon>Methanomicrobiales</taxon>
        <taxon>Methanospirillaceae</taxon>
        <taxon>Methanospirillum</taxon>
    </lineage>
</organism>
<reference evidence="2 3" key="1">
    <citation type="submission" date="2018-05" db="EMBL/GenBank/DDBJ databases">
        <title>Draft genome of Methanospirillum stamsii Pt1.</title>
        <authorList>
            <person name="Dueholm M.S."/>
            <person name="Nielsen P.H."/>
            <person name="Bakmann L.F."/>
            <person name="Otzen D.E."/>
        </authorList>
    </citation>
    <scope>NUCLEOTIDE SEQUENCE [LARGE SCALE GENOMIC DNA]</scope>
    <source>
        <strain evidence="2 3">Pt1</strain>
    </source>
</reference>
<evidence type="ECO:0000256" key="1">
    <source>
        <dbReference type="SAM" id="Phobius"/>
    </source>
</evidence>
<evidence type="ECO:0000313" key="2">
    <source>
        <dbReference type="EMBL" id="PWR73350.1"/>
    </source>
</evidence>
<keyword evidence="3" id="KW-1185">Reference proteome</keyword>
<sequence>MIQNKTYLAGFILNRNHMEEISFWDEYRTVIYAVCFVVLIALFYLLIVDQSIITNFILERQHAEVEAYAKNIFSATPTPKESWLTKPLI</sequence>
<name>A0A2V2N448_9EURY</name>
<comment type="caution">
    <text evidence="2">The sequence shown here is derived from an EMBL/GenBank/DDBJ whole genome shotgun (WGS) entry which is preliminary data.</text>
</comment>
<evidence type="ECO:0000313" key="3">
    <source>
        <dbReference type="Proteomes" id="UP000245934"/>
    </source>
</evidence>
<protein>
    <submittedName>
        <fullName evidence="2">Uncharacterized protein</fullName>
    </submittedName>
</protein>
<proteinExistence type="predicted"/>
<accession>A0A2V2N448</accession>
<gene>
    <name evidence="2" type="ORF">DLD82_10815</name>
</gene>
<dbReference type="AlphaFoldDB" id="A0A2V2N448"/>
<dbReference type="Proteomes" id="UP000245934">
    <property type="component" value="Unassembled WGS sequence"/>
</dbReference>
<feature type="transmembrane region" description="Helical" evidence="1">
    <location>
        <begin position="30"/>
        <end position="48"/>
    </location>
</feature>
<keyword evidence="1" id="KW-1133">Transmembrane helix</keyword>